<feature type="compositionally biased region" description="Low complexity" evidence="7">
    <location>
        <begin position="647"/>
        <end position="662"/>
    </location>
</feature>
<keyword evidence="5 6" id="KW-0067">ATP-binding</keyword>
<feature type="compositionally biased region" description="Basic and acidic residues" evidence="7">
    <location>
        <begin position="105"/>
        <end position="118"/>
    </location>
</feature>
<dbReference type="InterPro" id="IPR017441">
    <property type="entry name" value="Protein_kinase_ATP_BS"/>
</dbReference>
<protein>
    <submittedName>
        <fullName evidence="9">Kinase-like domain-containing protein</fullName>
    </submittedName>
</protein>
<feature type="compositionally biased region" description="Low complexity" evidence="7">
    <location>
        <begin position="49"/>
        <end position="62"/>
    </location>
</feature>
<evidence type="ECO:0000256" key="3">
    <source>
        <dbReference type="ARBA" id="ARBA00022741"/>
    </source>
</evidence>
<feature type="region of interest" description="Disordered" evidence="7">
    <location>
        <begin position="476"/>
        <end position="546"/>
    </location>
</feature>
<comment type="caution">
    <text evidence="9">The sequence shown here is derived from an EMBL/GenBank/DDBJ whole genome shotgun (WGS) entry which is preliminary data.</text>
</comment>
<keyword evidence="2" id="KW-0808">Transferase</keyword>
<keyword evidence="3 6" id="KW-0547">Nucleotide-binding</keyword>
<dbReference type="Gene3D" id="1.10.510.10">
    <property type="entry name" value="Transferase(Phosphotransferase) domain 1"/>
    <property type="match status" value="1"/>
</dbReference>
<keyword evidence="1" id="KW-0723">Serine/threonine-protein kinase</keyword>
<evidence type="ECO:0000256" key="2">
    <source>
        <dbReference type="ARBA" id="ARBA00022679"/>
    </source>
</evidence>
<name>A0A835YMT9_9STRA</name>
<dbReference type="Pfam" id="PF00069">
    <property type="entry name" value="Pkinase"/>
    <property type="match status" value="2"/>
</dbReference>
<feature type="region of interest" description="Disordered" evidence="7">
    <location>
        <begin position="46"/>
        <end position="139"/>
    </location>
</feature>
<sequence length="670" mass="73018">MGAGRSVPDSGYANGEVAQEEVTCQFCSQFASALSGWRSPFCEPRKDVASPGNAAAAPASEAYHNGGRTSSGKRAAVAVTGTEKGGSFHAPLAGEEARQANGGSRKQDSDNVRQSRGSERRRRQPLQGSYSEGILHDRERHHAPEELAKLYELRELIGHGTSAKVFMCVRRSTGERLACKVIDKRRLNLEPGEGGERLLAQLRREIDTLRKLEHPNIVKFQDFVETADTIYVVMELVTGGELFDYLIENGCMEEQRAAHLMHGVVGAIAYMHSRGIVHRDLKGEALMRGVIDAAAHQHARAYENVPMIVKCLRSRLKLHPRKRGAENLLLVDRYAQWPQAKLIDFGFSTTLRYNLTGSFLGTGGYIAPEIRQQRSYSQSVDIWACGVLIYLLNSRRLPFDADLELLPPGMQLAAKRYVLKFPDAQWKKRSPAVKDLLRHMLDVDPMRRWTAQQSTPFVQVLRHPWITGRAFQTPAQASPALPHKVLPPSGRRGVASGSGQQQGTPYHRGRTATQDAHTNGAGPAADDSARPATVDQPPALARSRSSEWVLPDAGHIWWRHHVVAGARHDAYDPAVLHNGCAGDLLTTSRISARRARRRHAAAQQHQESSGMQQRATGASAAAAAAAAQLTAPAAAAPPQQHPPPAAPAAAAAAATPMMQAAPRTREATLA</sequence>
<dbReference type="PROSITE" id="PS00107">
    <property type="entry name" value="PROTEIN_KINASE_ATP"/>
    <property type="match status" value="1"/>
</dbReference>
<proteinExistence type="predicted"/>
<evidence type="ECO:0000313" key="9">
    <source>
        <dbReference type="EMBL" id="KAG5177373.1"/>
    </source>
</evidence>
<organism evidence="9 10">
    <name type="scientific">Tribonema minus</name>
    <dbReference type="NCBI Taxonomy" id="303371"/>
    <lineage>
        <taxon>Eukaryota</taxon>
        <taxon>Sar</taxon>
        <taxon>Stramenopiles</taxon>
        <taxon>Ochrophyta</taxon>
        <taxon>PX clade</taxon>
        <taxon>Xanthophyceae</taxon>
        <taxon>Tribonematales</taxon>
        <taxon>Tribonemataceae</taxon>
        <taxon>Tribonema</taxon>
    </lineage>
</organism>
<feature type="binding site" evidence="6">
    <location>
        <position position="180"/>
    </location>
    <ligand>
        <name>ATP</name>
        <dbReference type="ChEBI" id="CHEBI:30616"/>
    </ligand>
</feature>
<feature type="region of interest" description="Disordered" evidence="7">
    <location>
        <begin position="592"/>
        <end position="670"/>
    </location>
</feature>
<dbReference type="PROSITE" id="PS50011">
    <property type="entry name" value="PROTEIN_KINASE_DOM"/>
    <property type="match status" value="1"/>
</dbReference>
<evidence type="ECO:0000313" key="10">
    <source>
        <dbReference type="Proteomes" id="UP000664859"/>
    </source>
</evidence>
<dbReference type="SUPFAM" id="SSF56112">
    <property type="entry name" value="Protein kinase-like (PK-like)"/>
    <property type="match status" value="1"/>
</dbReference>
<dbReference type="InterPro" id="IPR050205">
    <property type="entry name" value="CDPK_Ser/Thr_kinases"/>
</dbReference>
<reference evidence="9" key="1">
    <citation type="submission" date="2021-02" db="EMBL/GenBank/DDBJ databases">
        <title>First Annotated Genome of the Yellow-green Alga Tribonema minus.</title>
        <authorList>
            <person name="Mahan K.M."/>
        </authorList>
    </citation>
    <scope>NUCLEOTIDE SEQUENCE</scope>
    <source>
        <strain evidence="9">UTEX B ZZ1240</strain>
    </source>
</reference>
<feature type="domain" description="Protein kinase" evidence="8">
    <location>
        <begin position="151"/>
        <end position="466"/>
    </location>
</feature>
<evidence type="ECO:0000259" key="8">
    <source>
        <dbReference type="PROSITE" id="PS50011"/>
    </source>
</evidence>
<dbReference type="InterPro" id="IPR000719">
    <property type="entry name" value="Prot_kinase_dom"/>
</dbReference>
<evidence type="ECO:0000256" key="6">
    <source>
        <dbReference type="PROSITE-ProRule" id="PRU10141"/>
    </source>
</evidence>
<dbReference type="OrthoDB" id="40902at2759"/>
<keyword evidence="10" id="KW-1185">Reference proteome</keyword>
<keyword evidence="4 9" id="KW-0418">Kinase</keyword>
<dbReference type="CDD" id="cd05117">
    <property type="entry name" value="STKc_CAMK"/>
    <property type="match status" value="1"/>
</dbReference>
<dbReference type="Proteomes" id="UP000664859">
    <property type="component" value="Unassembled WGS sequence"/>
</dbReference>
<accession>A0A835YMT9</accession>
<dbReference type="InterPro" id="IPR011009">
    <property type="entry name" value="Kinase-like_dom_sf"/>
</dbReference>
<evidence type="ECO:0000256" key="7">
    <source>
        <dbReference type="SAM" id="MobiDB-lite"/>
    </source>
</evidence>
<dbReference type="GO" id="GO:0004674">
    <property type="term" value="F:protein serine/threonine kinase activity"/>
    <property type="evidence" value="ECO:0007669"/>
    <property type="project" value="UniProtKB-KW"/>
</dbReference>
<evidence type="ECO:0000256" key="5">
    <source>
        <dbReference type="ARBA" id="ARBA00022840"/>
    </source>
</evidence>
<dbReference type="PANTHER" id="PTHR24349">
    <property type="entry name" value="SERINE/THREONINE-PROTEIN KINASE"/>
    <property type="match status" value="1"/>
</dbReference>
<evidence type="ECO:0000256" key="4">
    <source>
        <dbReference type="ARBA" id="ARBA00022777"/>
    </source>
</evidence>
<dbReference type="AlphaFoldDB" id="A0A835YMT9"/>
<dbReference type="GO" id="GO:0005524">
    <property type="term" value="F:ATP binding"/>
    <property type="evidence" value="ECO:0007669"/>
    <property type="project" value="UniProtKB-UniRule"/>
</dbReference>
<gene>
    <name evidence="9" type="ORF">JKP88DRAFT_346953</name>
</gene>
<feature type="compositionally biased region" description="Low complexity" evidence="7">
    <location>
        <begin position="601"/>
        <end position="638"/>
    </location>
</feature>
<dbReference type="EMBL" id="JAFCMP010000525">
    <property type="protein sequence ID" value="KAG5177373.1"/>
    <property type="molecule type" value="Genomic_DNA"/>
</dbReference>
<evidence type="ECO:0000256" key="1">
    <source>
        <dbReference type="ARBA" id="ARBA00022527"/>
    </source>
</evidence>
<dbReference type="Gene3D" id="3.30.200.20">
    <property type="entry name" value="Phosphorylase Kinase, domain 1"/>
    <property type="match status" value="1"/>
</dbReference>